<sequence>MTQSIVTPLATLWLTQAINSNLSIAIATTRITSLADKTCLCLQRYCQVQV</sequence>
<evidence type="ECO:0000313" key="2">
    <source>
        <dbReference type="Proteomes" id="UP000623440"/>
    </source>
</evidence>
<reference evidence="1 2" key="1">
    <citation type="journal article" date="2020" name="ISME J.">
        <title>Comparative genomics reveals insights into cyanobacterial evolution and habitat adaptation.</title>
        <authorList>
            <person name="Chen M.Y."/>
            <person name="Teng W.K."/>
            <person name="Zhao L."/>
            <person name="Hu C.X."/>
            <person name="Zhou Y.K."/>
            <person name="Han B.P."/>
            <person name="Song L.R."/>
            <person name="Shu W.S."/>
        </authorList>
    </citation>
    <scope>NUCLEOTIDE SEQUENCE [LARGE SCALE GENOMIC DNA]</scope>
    <source>
        <strain evidence="1 2">FACHB-838</strain>
    </source>
</reference>
<dbReference type="RefSeq" id="WP_190947121.1">
    <property type="nucleotide sequence ID" value="NZ_JACJSI010000448.1"/>
</dbReference>
<gene>
    <name evidence="1" type="ORF">H6G97_46795</name>
</gene>
<dbReference type="Proteomes" id="UP000623440">
    <property type="component" value="Unassembled WGS sequence"/>
</dbReference>
<name>A0ABR8E6Y1_9NOSO</name>
<comment type="caution">
    <text evidence="1">The sequence shown here is derived from an EMBL/GenBank/DDBJ whole genome shotgun (WGS) entry which is preliminary data.</text>
</comment>
<protein>
    <submittedName>
        <fullName evidence="1">Uncharacterized protein</fullName>
    </submittedName>
</protein>
<proteinExistence type="predicted"/>
<keyword evidence="2" id="KW-1185">Reference proteome</keyword>
<dbReference type="EMBL" id="JACJSI010000448">
    <property type="protein sequence ID" value="MBD2536398.1"/>
    <property type="molecule type" value="Genomic_DNA"/>
</dbReference>
<accession>A0ABR8E6Y1</accession>
<evidence type="ECO:0000313" key="1">
    <source>
        <dbReference type="EMBL" id="MBD2536398.1"/>
    </source>
</evidence>
<organism evidence="1 2">
    <name type="scientific">Nostoc flagelliforme FACHB-838</name>
    <dbReference type="NCBI Taxonomy" id="2692904"/>
    <lineage>
        <taxon>Bacteria</taxon>
        <taxon>Bacillati</taxon>
        <taxon>Cyanobacteriota</taxon>
        <taxon>Cyanophyceae</taxon>
        <taxon>Nostocales</taxon>
        <taxon>Nostocaceae</taxon>
        <taxon>Nostoc</taxon>
    </lineage>
</organism>